<gene>
    <name evidence="4" type="ORF">ACFSOX_00425</name>
</gene>
<feature type="compositionally biased region" description="Low complexity" evidence="3">
    <location>
        <begin position="13"/>
        <end position="27"/>
    </location>
</feature>
<comment type="caution">
    <text evidence="4">The sequence shown here is derived from an EMBL/GenBank/DDBJ whole genome shotgun (WGS) entry which is preliminary data.</text>
</comment>
<feature type="compositionally biased region" description="Basic and acidic residues" evidence="3">
    <location>
        <begin position="1"/>
        <end position="12"/>
    </location>
</feature>
<dbReference type="EMBL" id="JBHUIW010000001">
    <property type="protein sequence ID" value="MFD2180604.1"/>
    <property type="molecule type" value="Genomic_DNA"/>
</dbReference>
<dbReference type="SUPFAM" id="SSF51735">
    <property type="entry name" value="NAD(P)-binding Rossmann-fold domains"/>
    <property type="match status" value="1"/>
</dbReference>
<dbReference type="GO" id="GO:0016491">
    <property type="term" value="F:oxidoreductase activity"/>
    <property type="evidence" value="ECO:0007669"/>
    <property type="project" value="UniProtKB-KW"/>
</dbReference>
<keyword evidence="5" id="KW-1185">Reference proteome</keyword>
<dbReference type="RefSeq" id="WP_378475821.1">
    <property type="nucleotide sequence ID" value="NZ_JBHUIW010000001.1"/>
</dbReference>
<dbReference type="CDD" id="cd05327">
    <property type="entry name" value="retinol-DH_like_SDR_c_like"/>
    <property type="match status" value="1"/>
</dbReference>
<dbReference type="EC" id="1.-.-.-" evidence="4"/>
<feature type="region of interest" description="Disordered" evidence="3">
    <location>
        <begin position="1"/>
        <end position="29"/>
    </location>
</feature>
<dbReference type="PANTHER" id="PTHR43157">
    <property type="entry name" value="PHOSPHATIDYLINOSITOL-GLYCAN BIOSYNTHESIS CLASS F PROTEIN-RELATED"/>
    <property type="match status" value="1"/>
</dbReference>
<sequence length="323" mass="33668">MAERGMAERGRAEQGAAEQGAGERGAASADGRDLLGKTIVITGATGGIGLEAAIALARRGAGLVLVGRDRMRGDAALARLRREAPGAIAEADYADLSSIAEVKALAARLSSLPRIDVLLNNAGGMFARREVTADGLERTFALNHMAYVVLTLGLLDTLRRSGPARIVNVASEAHKGVTLDFDDLQGERAYSGWPAYRRSKLANILFTRELARRLAGTGATGAVASGATITANCLHPGFVATRIGDNNRGLWGIGIRIAKLFAMSLEKGAKNAIHVATAPEFSTTSGAYVVRGRITDPSAVAQDDAAARRLWDASLAIAGLTGL</sequence>
<evidence type="ECO:0000313" key="5">
    <source>
        <dbReference type="Proteomes" id="UP001597314"/>
    </source>
</evidence>
<accession>A0ABW5AFD0</accession>
<reference evidence="5" key="1">
    <citation type="journal article" date="2019" name="Int. J. Syst. Evol. Microbiol.">
        <title>The Global Catalogue of Microorganisms (GCM) 10K type strain sequencing project: providing services to taxonomists for standard genome sequencing and annotation.</title>
        <authorList>
            <consortium name="The Broad Institute Genomics Platform"/>
            <consortium name="The Broad Institute Genome Sequencing Center for Infectious Disease"/>
            <person name="Wu L."/>
            <person name="Ma J."/>
        </authorList>
    </citation>
    <scope>NUCLEOTIDE SEQUENCE [LARGE SCALE GENOMIC DNA]</scope>
    <source>
        <strain evidence="5">CGMCC 1.6774</strain>
    </source>
</reference>
<dbReference type="Gene3D" id="3.40.50.720">
    <property type="entry name" value="NAD(P)-binding Rossmann-like Domain"/>
    <property type="match status" value="1"/>
</dbReference>
<protein>
    <submittedName>
        <fullName evidence="4">SDR family oxidoreductase</fullName>
        <ecNumber evidence="4">1.-.-.-</ecNumber>
    </submittedName>
</protein>
<proteinExistence type="inferred from homology"/>
<evidence type="ECO:0000256" key="1">
    <source>
        <dbReference type="ARBA" id="ARBA00023002"/>
    </source>
</evidence>
<evidence type="ECO:0000313" key="4">
    <source>
        <dbReference type="EMBL" id="MFD2180604.1"/>
    </source>
</evidence>
<dbReference type="Pfam" id="PF00106">
    <property type="entry name" value="adh_short"/>
    <property type="match status" value="1"/>
</dbReference>
<evidence type="ECO:0000256" key="3">
    <source>
        <dbReference type="SAM" id="MobiDB-lite"/>
    </source>
</evidence>
<dbReference type="PANTHER" id="PTHR43157:SF31">
    <property type="entry name" value="PHOSPHATIDYLINOSITOL-GLYCAN BIOSYNTHESIS CLASS F PROTEIN"/>
    <property type="match status" value="1"/>
</dbReference>
<dbReference type="Proteomes" id="UP001597314">
    <property type="component" value="Unassembled WGS sequence"/>
</dbReference>
<dbReference type="PRINTS" id="PR00080">
    <property type="entry name" value="SDRFAMILY"/>
</dbReference>
<evidence type="ECO:0000256" key="2">
    <source>
        <dbReference type="RuleBase" id="RU000363"/>
    </source>
</evidence>
<dbReference type="InterPro" id="IPR036291">
    <property type="entry name" value="NAD(P)-bd_dom_sf"/>
</dbReference>
<dbReference type="PRINTS" id="PR00081">
    <property type="entry name" value="GDHRDH"/>
</dbReference>
<organism evidence="4 5">
    <name type="scientific">Rhodoplanes azumiensis</name>
    <dbReference type="NCBI Taxonomy" id="1897628"/>
    <lineage>
        <taxon>Bacteria</taxon>
        <taxon>Pseudomonadati</taxon>
        <taxon>Pseudomonadota</taxon>
        <taxon>Alphaproteobacteria</taxon>
        <taxon>Hyphomicrobiales</taxon>
        <taxon>Nitrobacteraceae</taxon>
        <taxon>Rhodoplanes</taxon>
    </lineage>
</organism>
<comment type="similarity">
    <text evidence="2">Belongs to the short-chain dehydrogenases/reductases (SDR) family.</text>
</comment>
<keyword evidence="1 4" id="KW-0560">Oxidoreductase</keyword>
<name>A0ABW5AFD0_9BRAD</name>
<dbReference type="InterPro" id="IPR002347">
    <property type="entry name" value="SDR_fam"/>
</dbReference>